<comment type="function">
    <text evidence="11">Catalyzes the transfer of galactose onto proteins or lipids.</text>
</comment>
<dbReference type="GO" id="GO:0005975">
    <property type="term" value="P:carbohydrate metabolic process"/>
    <property type="evidence" value="ECO:0007669"/>
    <property type="project" value="InterPro"/>
</dbReference>
<keyword evidence="4 11" id="KW-0328">Glycosyltransferase</keyword>
<comment type="caution">
    <text evidence="15">The sequence shown here is derived from an EMBL/GenBank/DDBJ whole genome shotgun (WGS) entry which is preliminary data.</text>
</comment>
<dbReference type="AlphaFoldDB" id="A0A1D2ND76"/>
<dbReference type="CDD" id="cd00899">
    <property type="entry name" value="b4GalT"/>
    <property type="match status" value="1"/>
</dbReference>
<accession>A0A1D2ND76</accession>
<evidence type="ECO:0000256" key="7">
    <source>
        <dbReference type="ARBA" id="ARBA00022968"/>
    </source>
</evidence>
<dbReference type="InterPro" id="IPR027995">
    <property type="entry name" value="Galactosyl_T_N"/>
</dbReference>
<comment type="similarity">
    <text evidence="3 11">Belongs to the glycosyltransferase 7 family.</text>
</comment>
<keyword evidence="16" id="KW-1185">Reference proteome</keyword>
<proteinExistence type="inferred from homology"/>
<keyword evidence="9 11" id="KW-0472">Membrane</keyword>
<feature type="region of interest" description="Disordered" evidence="12">
    <location>
        <begin position="37"/>
        <end position="57"/>
    </location>
</feature>
<evidence type="ECO:0000313" key="15">
    <source>
        <dbReference type="EMBL" id="ODN03192.1"/>
    </source>
</evidence>
<dbReference type="InterPro" id="IPR027791">
    <property type="entry name" value="Galactosyl_T_C"/>
</dbReference>
<comment type="cofactor">
    <cofactor evidence="11">
        <name>Mn(2+)</name>
        <dbReference type="ChEBI" id="CHEBI:29035"/>
    </cofactor>
</comment>
<dbReference type="GO" id="GO:0006688">
    <property type="term" value="P:glycosphingolipid biosynthetic process"/>
    <property type="evidence" value="ECO:0007669"/>
    <property type="project" value="TreeGrafter"/>
</dbReference>
<dbReference type="SUPFAM" id="SSF53448">
    <property type="entry name" value="Nucleotide-diphospho-sugar transferases"/>
    <property type="match status" value="1"/>
</dbReference>
<feature type="domain" description="Galactosyltransferase N-terminal" evidence="14">
    <location>
        <begin position="209"/>
        <end position="344"/>
    </location>
</feature>
<dbReference type="GO" id="GO:0005794">
    <property type="term" value="C:Golgi apparatus"/>
    <property type="evidence" value="ECO:0007669"/>
    <property type="project" value="TreeGrafter"/>
</dbReference>
<dbReference type="OrthoDB" id="10038994at2759"/>
<dbReference type="PANTHER" id="PTHR19300:SF57">
    <property type="entry name" value="BETA-1,4-N-ACETYLGALACTOSAMINYLTRANSFERASE"/>
    <property type="match status" value="1"/>
</dbReference>
<evidence type="ECO:0000256" key="9">
    <source>
        <dbReference type="ARBA" id="ARBA00023136"/>
    </source>
</evidence>
<evidence type="ECO:0000256" key="1">
    <source>
        <dbReference type="ARBA" id="ARBA00004606"/>
    </source>
</evidence>
<dbReference type="GO" id="GO:0016020">
    <property type="term" value="C:membrane"/>
    <property type="evidence" value="ECO:0007669"/>
    <property type="project" value="UniProtKB-SubCell"/>
</dbReference>
<evidence type="ECO:0000256" key="12">
    <source>
        <dbReference type="SAM" id="MobiDB-lite"/>
    </source>
</evidence>
<evidence type="ECO:0000256" key="11">
    <source>
        <dbReference type="RuleBase" id="RU368121"/>
    </source>
</evidence>
<dbReference type="EMBL" id="LJIJ01000083">
    <property type="protein sequence ID" value="ODN03192.1"/>
    <property type="molecule type" value="Genomic_DNA"/>
</dbReference>
<keyword evidence="10 11" id="KW-0325">Glycoprotein</keyword>
<gene>
    <name evidence="15" type="ORF">Ocin01_03479</name>
</gene>
<dbReference type="EC" id="2.4.1.-" evidence="11"/>
<dbReference type="GO" id="GO:0046872">
    <property type="term" value="F:metal ion binding"/>
    <property type="evidence" value="ECO:0007669"/>
    <property type="project" value="UniProtKB-UniRule"/>
</dbReference>
<dbReference type="UniPathway" id="UPA00378"/>
<protein>
    <recommendedName>
        <fullName evidence="11">Beta-1,4-N-acetylgalactosaminyltransferase</fullName>
        <ecNumber evidence="11">2.4.1.-</ecNumber>
    </recommendedName>
    <alternativeName>
        <fullName evidence="11">Beta-4-GalNAcT</fullName>
    </alternativeName>
</protein>
<comment type="pathway">
    <text evidence="2 11">Protein modification; protein glycosylation.</text>
</comment>
<keyword evidence="7 11" id="KW-0735">Signal-anchor</keyword>
<evidence type="ECO:0000256" key="10">
    <source>
        <dbReference type="ARBA" id="ARBA00023180"/>
    </source>
</evidence>
<evidence type="ECO:0000256" key="3">
    <source>
        <dbReference type="ARBA" id="ARBA00005735"/>
    </source>
</evidence>
<evidence type="ECO:0000259" key="13">
    <source>
        <dbReference type="Pfam" id="PF02709"/>
    </source>
</evidence>
<organism evidence="15 16">
    <name type="scientific">Orchesella cincta</name>
    <name type="common">Springtail</name>
    <name type="synonym">Podura cincta</name>
    <dbReference type="NCBI Taxonomy" id="48709"/>
    <lineage>
        <taxon>Eukaryota</taxon>
        <taxon>Metazoa</taxon>
        <taxon>Ecdysozoa</taxon>
        <taxon>Arthropoda</taxon>
        <taxon>Hexapoda</taxon>
        <taxon>Collembola</taxon>
        <taxon>Entomobryomorpha</taxon>
        <taxon>Entomobryoidea</taxon>
        <taxon>Orchesellidae</taxon>
        <taxon>Orchesellinae</taxon>
        <taxon>Orchesella</taxon>
    </lineage>
</organism>
<evidence type="ECO:0000256" key="2">
    <source>
        <dbReference type="ARBA" id="ARBA00004922"/>
    </source>
</evidence>
<feature type="region of interest" description="Disordered" evidence="12">
    <location>
        <begin position="132"/>
        <end position="152"/>
    </location>
</feature>
<dbReference type="InterPro" id="IPR003859">
    <property type="entry name" value="Galactosyl_T"/>
</dbReference>
<reference evidence="15 16" key="1">
    <citation type="journal article" date="2016" name="Genome Biol. Evol.">
        <title>Gene Family Evolution Reflects Adaptation to Soil Environmental Stressors in the Genome of the Collembolan Orchesella cincta.</title>
        <authorList>
            <person name="Faddeeva-Vakhrusheva A."/>
            <person name="Derks M.F."/>
            <person name="Anvar S.Y."/>
            <person name="Agamennone V."/>
            <person name="Suring W."/>
            <person name="Smit S."/>
            <person name="van Straalen N.M."/>
            <person name="Roelofs D."/>
        </authorList>
    </citation>
    <scope>NUCLEOTIDE SEQUENCE [LARGE SCALE GENOMIC DNA]</scope>
    <source>
        <tissue evidence="15">Mixed pool</tissue>
    </source>
</reference>
<dbReference type="Pfam" id="PF02709">
    <property type="entry name" value="Glyco_transf_7C"/>
    <property type="match status" value="1"/>
</dbReference>
<dbReference type="GO" id="GO:0033842">
    <property type="term" value="F:N-acetyl-beta-glucosaminyl-derivative 4-beta-N-acetylgalactosaminyltransferase activity"/>
    <property type="evidence" value="ECO:0007669"/>
    <property type="project" value="TreeGrafter"/>
</dbReference>
<dbReference type="GO" id="GO:0008378">
    <property type="term" value="F:galactosyltransferase activity"/>
    <property type="evidence" value="ECO:0007669"/>
    <property type="project" value="TreeGrafter"/>
</dbReference>
<evidence type="ECO:0000256" key="8">
    <source>
        <dbReference type="ARBA" id="ARBA00022989"/>
    </source>
</evidence>
<dbReference type="PANTHER" id="PTHR19300">
    <property type="entry name" value="BETA-1,4-GALACTOSYLTRANSFERASE"/>
    <property type="match status" value="1"/>
</dbReference>
<evidence type="ECO:0000259" key="14">
    <source>
        <dbReference type="Pfam" id="PF13733"/>
    </source>
</evidence>
<dbReference type="Gene3D" id="3.90.550.10">
    <property type="entry name" value="Spore Coat Polysaccharide Biosynthesis Protein SpsA, Chain A"/>
    <property type="match status" value="1"/>
</dbReference>
<keyword evidence="8 11" id="KW-1133">Transmembrane helix</keyword>
<comment type="subcellular location">
    <subcellularLocation>
        <location evidence="1 11">Membrane</location>
        <topology evidence="1 11">Single-pass type II membrane protein</topology>
    </subcellularLocation>
</comment>
<keyword evidence="11" id="KW-0464">Manganese</keyword>
<evidence type="ECO:0000313" key="16">
    <source>
        <dbReference type="Proteomes" id="UP000094527"/>
    </source>
</evidence>
<keyword evidence="6 11" id="KW-0812">Transmembrane</keyword>
<feature type="compositionally biased region" description="Low complexity" evidence="12">
    <location>
        <begin position="135"/>
        <end position="145"/>
    </location>
</feature>
<evidence type="ECO:0000256" key="5">
    <source>
        <dbReference type="ARBA" id="ARBA00022679"/>
    </source>
</evidence>
<dbReference type="Pfam" id="PF13733">
    <property type="entry name" value="Glyco_transf_7N"/>
    <property type="match status" value="1"/>
</dbReference>
<dbReference type="Proteomes" id="UP000094527">
    <property type="component" value="Unassembled WGS sequence"/>
</dbReference>
<evidence type="ECO:0000256" key="6">
    <source>
        <dbReference type="ARBA" id="ARBA00022692"/>
    </source>
</evidence>
<dbReference type="STRING" id="48709.A0A1D2ND76"/>
<sequence>MAHVRVVYKTVAGVLLVLVMIQYFYFYPLKNESIRGGGLSTSSSASGPSSSGISSQSAAVSGISGTLNSADPTPPLWRHPQENSVFYVYKFFSPSPADEEDENGDGELLPVPQQQQQLVSLLNKVNSHLNQTTVSSSSSSRLKQSKSQEQDQRVTFITSSTISSSSSHADSLVISNLTKVDNQTVLAVLASSANHTNTTADPRLALPLCPSLPPTLVGYMRVRLQAPSLADIGRLNSDLDLGGHYKPPTCRSKSRVAIIVPFRDREDHMRIFLHNLIPLLKRQQLEFNIFVIEQGGSSKNEPFNRAMLFNVGFVEASKRYPWDCYIFHDVDLIPENDYNLYDCPVQPRHMSVAVDKMKYKLPYKTIFGGISALTKEHFMKVNGFSNMFWGWGAEDDDMAGRIAFHGLFISRPSPSVARYKMLKHRPQKLNTQRYKILQKGKHRFGSDGLSNLNYTVEQIILEKTHTLIRVQLFRVSEVG</sequence>
<feature type="transmembrane region" description="Helical" evidence="11">
    <location>
        <begin position="6"/>
        <end position="26"/>
    </location>
</feature>
<feature type="compositionally biased region" description="Low complexity" evidence="12">
    <location>
        <begin position="40"/>
        <end position="57"/>
    </location>
</feature>
<dbReference type="InterPro" id="IPR029044">
    <property type="entry name" value="Nucleotide-diphossugar_trans"/>
</dbReference>
<name>A0A1D2ND76_ORCCI</name>
<dbReference type="PRINTS" id="PR02050">
    <property type="entry name" value="B14GALTRFASE"/>
</dbReference>
<feature type="domain" description="Galactosyltransferase C-terminal" evidence="13">
    <location>
        <begin position="348"/>
        <end position="425"/>
    </location>
</feature>
<keyword evidence="5 11" id="KW-0808">Transferase</keyword>
<keyword evidence="11" id="KW-0479">Metal-binding</keyword>
<evidence type="ECO:0000256" key="4">
    <source>
        <dbReference type="ARBA" id="ARBA00022676"/>
    </source>
</evidence>